<gene>
    <name evidence="1" type="ORF">P245_25485</name>
</gene>
<dbReference type="Proteomes" id="UP000029567">
    <property type="component" value="Unassembled WGS sequence"/>
</dbReference>
<protein>
    <submittedName>
        <fullName evidence="1">Uncharacterized protein</fullName>
    </submittedName>
</protein>
<evidence type="ECO:0000313" key="1">
    <source>
        <dbReference type="EMBL" id="KGG83075.1"/>
    </source>
</evidence>
<accession>A0A0E3BDM8</accession>
<reference evidence="1 2" key="1">
    <citation type="submission" date="2013-09" db="EMBL/GenBank/DDBJ databases">
        <title>High correlation between genotypes and phenotypes of environmental bacteria Comamonas testosteroni strains.</title>
        <authorList>
            <person name="Liu L."/>
            <person name="Zhu W."/>
            <person name="Xia X."/>
            <person name="Xu B."/>
            <person name="Luo M."/>
            <person name="Wang G."/>
        </authorList>
    </citation>
    <scope>NUCLEOTIDE SEQUENCE [LARGE SCALE GENOMIC DNA]</scope>
    <source>
        <strain evidence="1 2">JL14</strain>
    </source>
</reference>
<proteinExistence type="predicted"/>
<sequence>MTISPLFTYQITDKKLDIKQIKLVTVQVQHPVIKYPQ</sequence>
<dbReference type="AlphaFoldDB" id="A0A0E3BDM8"/>
<evidence type="ECO:0000313" key="2">
    <source>
        <dbReference type="Proteomes" id="UP000029567"/>
    </source>
</evidence>
<comment type="caution">
    <text evidence="1">The sequence shown here is derived from an EMBL/GenBank/DDBJ whole genome shotgun (WGS) entry which is preliminary data.</text>
</comment>
<name>A0A0E3BDM8_9BURK</name>
<dbReference type="EMBL" id="AWTN01000145">
    <property type="protein sequence ID" value="KGG83075.1"/>
    <property type="molecule type" value="Genomic_DNA"/>
</dbReference>
<organism evidence="1 2">
    <name type="scientific">Comamonas thiooxydans</name>
    <dbReference type="NCBI Taxonomy" id="363952"/>
    <lineage>
        <taxon>Bacteria</taxon>
        <taxon>Pseudomonadati</taxon>
        <taxon>Pseudomonadota</taxon>
        <taxon>Betaproteobacteria</taxon>
        <taxon>Burkholderiales</taxon>
        <taxon>Comamonadaceae</taxon>
        <taxon>Comamonas</taxon>
    </lineage>
</organism>